<organism evidence="2 3">
    <name type="scientific">Panicum virgatum</name>
    <name type="common">Blackwell switchgrass</name>
    <dbReference type="NCBI Taxonomy" id="38727"/>
    <lineage>
        <taxon>Eukaryota</taxon>
        <taxon>Viridiplantae</taxon>
        <taxon>Streptophyta</taxon>
        <taxon>Embryophyta</taxon>
        <taxon>Tracheophyta</taxon>
        <taxon>Spermatophyta</taxon>
        <taxon>Magnoliopsida</taxon>
        <taxon>Liliopsida</taxon>
        <taxon>Poales</taxon>
        <taxon>Poaceae</taxon>
        <taxon>PACMAD clade</taxon>
        <taxon>Panicoideae</taxon>
        <taxon>Panicodae</taxon>
        <taxon>Paniceae</taxon>
        <taxon>Panicinae</taxon>
        <taxon>Panicum</taxon>
        <taxon>Panicum sect. Hiantes</taxon>
    </lineage>
</organism>
<dbReference type="EMBL" id="CM029041">
    <property type="protein sequence ID" value="KAG2628045.1"/>
    <property type="molecule type" value="Genomic_DNA"/>
</dbReference>
<feature type="region of interest" description="Disordered" evidence="1">
    <location>
        <begin position="1"/>
        <end position="38"/>
    </location>
</feature>
<reference evidence="2 3" key="1">
    <citation type="submission" date="2020-05" db="EMBL/GenBank/DDBJ databases">
        <title>WGS assembly of Panicum virgatum.</title>
        <authorList>
            <person name="Lovell J.T."/>
            <person name="Jenkins J."/>
            <person name="Shu S."/>
            <person name="Juenger T.E."/>
            <person name="Schmutz J."/>
        </authorList>
    </citation>
    <scope>NUCLEOTIDE SEQUENCE [LARGE SCALE GENOMIC DNA]</scope>
    <source>
        <strain evidence="3">cv. AP13</strain>
    </source>
</reference>
<name>A0A8T0V1C8_PANVG</name>
<sequence length="100" mass="10403">MWSCLVSPAQRPSTRRPSPAQRPCTAPPCRHPSTRGCSAPARAPPCTCGCSAPPRAPSCAALLHASPCARGPQPPRQPSATTADCAFRSRSYAPPAGVRQ</sequence>
<evidence type="ECO:0000313" key="3">
    <source>
        <dbReference type="Proteomes" id="UP000823388"/>
    </source>
</evidence>
<gene>
    <name evidence="2" type="ORF">PVAP13_3KG229727</name>
</gene>
<accession>A0A8T0V1C8</accession>
<keyword evidence="3" id="KW-1185">Reference proteome</keyword>
<proteinExistence type="predicted"/>
<dbReference type="AlphaFoldDB" id="A0A8T0V1C8"/>
<protein>
    <submittedName>
        <fullName evidence="2">Uncharacterized protein</fullName>
    </submittedName>
</protein>
<feature type="region of interest" description="Disordered" evidence="1">
    <location>
        <begin position="69"/>
        <end position="100"/>
    </location>
</feature>
<evidence type="ECO:0000256" key="1">
    <source>
        <dbReference type="SAM" id="MobiDB-lite"/>
    </source>
</evidence>
<evidence type="ECO:0000313" key="2">
    <source>
        <dbReference type="EMBL" id="KAG2628045.1"/>
    </source>
</evidence>
<dbReference type="Proteomes" id="UP000823388">
    <property type="component" value="Chromosome 3K"/>
</dbReference>
<comment type="caution">
    <text evidence="2">The sequence shown here is derived from an EMBL/GenBank/DDBJ whole genome shotgun (WGS) entry which is preliminary data.</text>
</comment>